<feature type="region of interest" description="Disordered" evidence="2">
    <location>
        <begin position="723"/>
        <end position="773"/>
    </location>
</feature>
<keyword evidence="1" id="KW-0175">Coiled coil</keyword>
<proteinExistence type="predicted"/>
<organism evidence="3 4">
    <name type="scientific">Geotrypetes seraphini</name>
    <name type="common">Gaboon caecilian</name>
    <name type="synonym">Caecilia seraphini</name>
    <dbReference type="NCBI Taxonomy" id="260995"/>
    <lineage>
        <taxon>Eukaryota</taxon>
        <taxon>Metazoa</taxon>
        <taxon>Chordata</taxon>
        <taxon>Craniata</taxon>
        <taxon>Vertebrata</taxon>
        <taxon>Euteleostomi</taxon>
        <taxon>Amphibia</taxon>
        <taxon>Gymnophiona</taxon>
        <taxon>Geotrypetes</taxon>
    </lineage>
</organism>
<reference evidence="4" key="1">
    <citation type="submission" date="2025-08" db="UniProtKB">
        <authorList>
            <consortium name="RefSeq"/>
        </authorList>
    </citation>
    <scope>IDENTIFICATION</scope>
</reference>
<feature type="region of interest" description="Disordered" evidence="2">
    <location>
        <begin position="418"/>
        <end position="472"/>
    </location>
</feature>
<evidence type="ECO:0000313" key="3">
    <source>
        <dbReference type="Proteomes" id="UP000515159"/>
    </source>
</evidence>
<dbReference type="AlphaFoldDB" id="A0A6P8PBM6"/>
<dbReference type="OrthoDB" id="9906405at2759"/>
<dbReference type="GeneID" id="117349270"/>
<protein>
    <submittedName>
        <fullName evidence="4">Uncharacterized protein LOC117349270 isoform X1</fullName>
    </submittedName>
</protein>
<feature type="coiled-coil region" evidence="1">
    <location>
        <begin position="849"/>
        <end position="883"/>
    </location>
</feature>
<sequence>MSRNLKTLSGHIRHVPSLSGNLNRLASKVHFLLDNPLSCSPEEEEAIPSRDEAGGQYFMINQMEGPSDGSQDSPQLSRTDEWISMELDDRGQAESADRINNNQDPIERVDFQDEGLLLIPGGDLMTEVVHLLDFEQIGAPFRVNYGESATFEKNVGRESTSETEEFQASGDQTENENQEPLDDARNAIQEPEDRDTEVMTSYAGFGADDKGLCSQSEESDVDSDGGRDTLGPDVKKLLEMQKMNRGTELNKSSGNDQEGHEKEILNASNGNDIDKISTILDKPELLNNLVEQIKEPIMYEVEDHIQMKHCGLSPKEQEAYMEDDETLGEEIQEVCSTGSSKLASEETAMCHESAVVKITPEQELAKILYSKICLNQYKDEEQEESSEMEDDLNMEADKQLWNTDLVQQELRFHSVSRSYQLEEDSSEEDYNNEINKEESRDRYFQTDSTTKCSDDQDSKEDSDEERRRHDITDKLDPEVLHLLEIHLLKQQHIVIREEQEEEPGYDDIHINEQKEHFEAFVGSRKFTPPLDMVLEEPEPAEENEQTEGHGLETHPENTALKCVTAAGKSRSLGNGFGDQEVDLQDQLSDPLDKARASEHRASELQEVRHFMNLRQENTEPTLLSEHKTCRPERRVYWTGEPQTEVPSEAQGVLESLVLRKKEEEGQNTGNKVVMVPTEVQGVPESVVLWEKEEEVQKTGNKAAEVPTEAQADPELVVLREKKVEGKNTRNKAADVPTEAQGGPESVVLREKEGELQNAGNKAADVPTEAQGGPESVVLREKEGELQNAGNKAAEVPTEAQADPELVVLREKKVEGQNTRNKAADVPTEAQGGPESVVLREKEGELQNAGNKAAEQLEILRRELDFMRQESHCLVEQLNSLQQQLRTIQQVIRKQPSSIVHGLVRTSLVAALGILLFWWGTDQLG</sequence>
<dbReference type="InParanoid" id="A0A6P8PBM6"/>
<feature type="compositionally biased region" description="Acidic residues" evidence="2">
    <location>
        <begin position="421"/>
        <end position="431"/>
    </location>
</feature>
<name>A0A6P8PBM6_GEOSA</name>
<dbReference type="KEGG" id="gsh:117349270"/>
<feature type="compositionally biased region" description="Basic and acidic residues" evidence="2">
    <location>
        <begin position="434"/>
        <end position="444"/>
    </location>
</feature>
<gene>
    <name evidence="4" type="primary">LOC117349270</name>
</gene>
<accession>A0A6P8PBM6</accession>
<feature type="region of interest" description="Disordered" evidence="2">
    <location>
        <begin position="153"/>
        <end position="232"/>
    </location>
</feature>
<dbReference type="Proteomes" id="UP000515159">
    <property type="component" value="Chromosome 1"/>
</dbReference>
<evidence type="ECO:0000256" key="2">
    <source>
        <dbReference type="SAM" id="MobiDB-lite"/>
    </source>
</evidence>
<evidence type="ECO:0000256" key="1">
    <source>
        <dbReference type="SAM" id="Coils"/>
    </source>
</evidence>
<evidence type="ECO:0000313" key="4">
    <source>
        <dbReference type="RefSeq" id="XP_033778395.1"/>
    </source>
</evidence>
<keyword evidence="3" id="KW-1185">Reference proteome</keyword>
<dbReference type="RefSeq" id="XP_033778395.1">
    <property type="nucleotide sequence ID" value="XM_033922504.1"/>
</dbReference>
<feature type="region of interest" description="Disordered" evidence="2">
    <location>
        <begin position="813"/>
        <end position="833"/>
    </location>
</feature>